<dbReference type="PANTHER" id="PTHR43751:SF1">
    <property type="entry name" value="SULFATASE ATSG-RELATED"/>
    <property type="match status" value="1"/>
</dbReference>
<dbReference type="Proteomes" id="UP001250656">
    <property type="component" value="Unassembled WGS sequence"/>
</dbReference>
<evidence type="ECO:0000313" key="2">
    <source>
        <dbReference type="EMBL" id="MDT7828883.1"/>
    </source>
</evidence>
<organism evidence="2 3">
    <name type="scientific">Pricia mediterranea</name>
    <dbReference type="NCBI Taxonomy" id="3076079"/>
    <lineage>
        <taxon>Bacteria</taxon>
        <taxon>Pseudomonadati</taxon>
        <taxon>Bacteroidota</taxon>
        <taxon>Flavobacteriia</taxon>
        <taxon>Flavobacteriales</taxon>
        <taxon>Flavobacteriaceae</taxon>
        <taxon>Pricia</taxon>
    </lineage>
</organism>
<keyword evidence="3" id="KW-1185">Reference proteome</keyword>
<evidence type="ECO:0000259" key="1">
    <source>
        <dbReference type="Pfam" id="PF00884"/>
    </source>
</evidence>
<dbReference type="PANTHER" id="PTHR43751">
    <property type="entry name" value="SULFATASE"/>
    <property type="match status" value="1"/>
</dbReference>
<reference evidence="2 3" key="1">
    <citation type="submission" date="2023-09" db="EMBL/GenBank/DDBJ databases">
        <title>Novel taxa isolated from Blanes Bay.</title>
        <authorList>
            <person name="Rey-Velasco X."/>
            <person name="Lucena T."/>
        </authorList>
    </citation>
    <scope>NUCLEOTIDE SEQUENCE [LARGE SCALE GENOMIC DNA]</scope>
    <source>
        <strain evidence="2 3">S334</strain>
    </source>
</reference>
<dbReference type="InterPro" id="IPR017850">
    <property type="entry name" value="Alkaline_phosphatase_core_sf"/>
</dbReference>
<protein>
    <submittedName>
        <fullName evidence="2">Sulfatase</fullName>
    </submittedName>
</protein>
<evidence type="ECO:0000313" key="3">
    <source>
        <dbReference type="Proteomes" id="UP001250656"/>
    </source>
</evidence>
<dbReference type="EMBL" id="JAVTTP010000001">
    <property type="protein sequence ID" value="MDT7828883.1"/>
    <property type="molecule type" value="Genomic_DNA"/>
</dbReference>
<sequence length="524" mass="59812">MNWTTQFSKNFSLIIFISLLALLFTGYVNFSETETGEITATEMAQPRPNILFLIADDWSYPHAGAYGDPTVRTPTFDRLAREGALFKNAYCAVPSCSPSRASILLGRYPHQIESAGNLWSVIPDSFPNWVSRLYEAGYHTGKSRKGWGPGDFEAGGYEHNPAGKDYLDFDTFLRDKKEGQPFSYWFGSSDPHRVYETNAGVKTGMDAASVQVPGFLPDTPCVRNDMMDYFYEIERFDRECGNIIAQLEKEGMLDNTLIVMTSDNGMPFPRAKANLYDYGTRMPLAMYWKGHIEGGGRVPDFMNFIDFGPTFLMAAGVEIPDAFSGHSLLELFGIGKLPKSDRSKVFLERERHAQVRKGDLSYPARAVRTKDFLYIKNFEPDRWPAGDPNAHRSVGQFGDVDNSISKFQIMAMEGRPKSRDYFELAFAKRPGEELYVLAEDPYNLNNQIDNPKYNKELSILRDALQQWMIETDDRRATEPKTEYWDKVRYTIEYQHDNFDLSEKLDQYQMLVRQGGDLVEFACEP</sequence>
<dbReference type="Pfam" id="PF00884">
    <property type="entry name" value="Sulfatase"/>
    <property type="match status" value="2"/>
</dbReference>
<proteinExistence type="predicted"/>
<gene>
    <name evidence="2" type="ORF">RQM65_09440</name>
</gene>
<dbReference type="RefSeq" id="WP_314014464.1">
    <property type="nucleotide sequence ID" value="NZ_JAVTTP010000001.1"/>
</dbReference>
<dbReference type="SUPFAM" id="SSF53649">
    <property type="entry name" value="Alkaline phosphatase-like"/>
    <property type="match status" value="1"/>
</dbReference>
<feature type="domain" description="Sulfatase N-terminal" evidence="1">
    <location>
        <begin position="169"/>
        <end position="317"/>
    </location>
</feature>
<dbReference type="InterPro" id="IPR052701">
    <property type="entry name" value="GAG_Ulvan_Degrading_Sulfatases"/>
</dbReference>
<comment type="caution">
    <text evidence="2">The sequence shown here is derived from an EMBL/GenBank/DDBJ whole genome shotgun (WGS) entry which is preliminary data.</text>
</comment>
<dbReference type="Gene3D" id="3.40.720.10">
    <property type="entry name" value="Alkaline Phosphatase, subunit A"/>
    <property type="match status" value="1"/>
</dbReference>
<accession>A0ABU3L6B6</accession>
<dbReference type="InterPro" id="IPR000917">
    <property type="entry name" value="Sulfatase_N"/>
</dbReference>
<feature type="domain" description="Sulfatase N-terminal" evidence="1">
    <location>
        <begin position="48"/>
        <end position="149"/>
    </location>
</feature>
<name>A0ABU3L6B6_9FLAO</name>
<dbReference type="CDD" id="cd16027">
    <property type="entry name" value="SGSH"/>
    <property type="match status" value="1"/>
</dbReference>